<dbReference type="InterPro" id="IPR016024">
    <property type="entry name" value="ARM-type_fold"/>
</dbReference>
<dbReference type="Proteomes" id="UP001186944">
    <property type="component" value="Unassembled WGS sequence"/>
</dbReference>
<dbReference type="Pfam" id="PF14837">
    <property type="entry name" value="INTS5_N"/>
    <property type="match status" value="1"/>
</dbReference>
<dbReference type="SUPFAM" id="SSF48371">
    <property type="entry name" value="ARM repeat"/>
    <property type="match status" value="1"/>
</dbReference>
<keyword evidence="4" id="KW-1185">Reference proteome</keyword>
<evidence type="ECO:0000313" key="3">
    <source>
        <dbReference type="EMBL" id="KAK3087666.1"/>
    </source>
</evidence>
<protein>
    <recommendedName>
        <fullName evidence="5">Integrator complex subunit 5</fullName>
    </recommendedName>
</protein>
<dbReference type="InterPro" id="IPR040316">
    <property type="entry name" value="INTS5"/>
</dbReference>
<dbReference type="EMBL" id="VSWD01000011">
    <property type="protein sequence ID" value="KAK3087666.1"/>
    <property type="molecule type" value="Genomic_DNA"/>
</dbReference>
<evidence type="ECO:0000259" key="1">
    <source>
        <dbReference type="Pfam" id="PF14837"/>
    </source>
</evidence>
<name>A0AA88XUR8_PINIB</name>
<feature type="domain" description="Integrator complex subunit 5 N-terminal" evidence="1">
    <location>
        <begin position="79"/>
        <end position="288"/>
    </location>
</feature>
<dbReference type="PANTHER" id="PTHR31697">
    <property type="entry name" value="INTEGRATOR COMPLEX SUBUNIT 5"/>
    <property type="match status" value="1"/>
</dbReference>
<feature type="domain" description="Integrator complex subunit 5 C-terminal" evidence="2">
    <location>
        <begin position="305"/>
        <end position="967"/>
    </location>
</feature>
<comment type="caution">
    <text evidence="3">The sequence shown here is derived from an EMBL/GenBank/DDBJ whole genome shotgun (WGS) entry which is preliminary data.</text>
</comment>
<reference evidence="3" key="1">
    <citation type="submission" date="2019-08" db="EMBL/GenBank/DDBJ databases">
        <title>The improved chromosome-level genome for the pearl oyster Pinctada fucata martensii using PacBio sequencing and Hi-C.</title>
        <authorList>
            <person name="Zheng Z."/>
        </authorList>
    </citation>
    <scope>NUCLEOTIDE SEQUENCE</scope>
    <source>
        <strain evidence="3">ZZ-2019</strain>
        <tissue evidence="3">Adductor muscle</tissue>
    </source>
</reference>
<gene>
    <name evidence="3" type="ORF">FSP39_008920</name>
</gene>
<dbReference type="PANTHER" id="PTHR31697:SF2">
    <property type="entry name" value="INTEGRATOR COMPLEX SUBUNIT 5"/>
    <property type="match status" value="1"/>
</dbReference>
<sequence>MAKLESCVNQLPLSHPEAVLHDVYYKDVELIDVYVCTVLDNKRMSDVLKQLCLEAPMPDYSHLKRVKSVRTNDKATLLQDILAEVRNFIAGASHDRKVSHESLTSSALCLLQTLPVARHAVLEHLANVFDEAVNVHIIKAHPQAKNIQTDTDTESLDKTIKDACGVLFSFIKNNPSAWAPIISTWTLELLGHLSCKYAGRPGMPNPNSLNELLQQWMTCFPTKSLIEVATECFAAMVTDAPDVCVDALLESSVKYSPHFDWVVAHIGSCFPHTIITRVLMCGLKDYCHHGNRESSDPSMEEKIPKMASVVGILGHLASKHGQAIRNALMKLFEESMKSNSEVVKVTTLPFLLQLASMSQTLLQVLTSDLIKFCTPKVLNKLHEQFLNFTIQKPEDFESMMLLVIHLLMRIDNGAFEVIDFILRVATPDRTKDEVPREEVQEVGGHIINQLLFELQRSVFHRHRDGITEVPLLTSLISQVNQMTELLLQSTDKKRDWILRFLSFVSLYSGDDLTTDVLLRIISEATSPEQLSSFLRLQSIVEVKLGDILPRAVQKVTNKLRSHRIEKPLTILKNILMIMEWENGENNDKSKERSSFTYCIKSGWEAFIPLLSHSDLEIVMTTGKIMNILGMPSNISSPCAIHVSSALLSFFFSILDINDTKMSTSMFKVCRQCFKNLSKQNYAQFIVVRFLLENVIDKDVRHLFGGKAGDTPISDKKDNTSLFDENRQHGMSLTLPRSHSSVFHAGVIGQGLRRTTRKILLTHAHIKRNKEFLTDMLATCSQNHNAAEVEPLSPIKDVSMETESESPSNRMLRLQVSGDLCRMIGGLLTEMLTPDVLYNNRFWPEEESISMTVERDLYVFKQFEENPVLWDILKLYAGNSLAMSRCSPILKSLTAALMRYFETSRDKSTRDSPKQLEAVTHLIRCLSKSCLLPEPLKYVSELFPLTTPFETYLLLLSVWRYMKENPPTEDPEEVQKRVCVGRHLEIIRAILHSNINTMGHFYPRFFGALQCGTVQ</sequence>
<accession>A0AA88XUR8</accession>
<proteinExistence type="predicted"/>
<evidence type="ECO:0008006" key="5">
    <source>
        <dbReference type="Google" id="ProtNLM"/>
    </source>
</evidence>
<dbReference type="GO" id="GO:0034472">
    <property type="term" value="P:snRNA 3'-end processing"/>
    <property type="evidence" value="ECO:0007669"/>
    <property type="project" value="TreeGrafter"/>
</dbReference>
<dbReference type="Pfam" id="PF14838">
    <property type="entry name" value="INTS5_C"/>
    <property type="match status" value="1"/>
</dbReference>
<organism evidence="3 4">
    <name type="scientific">Pinctada imbricata</name>
    <name type="common">Atlantic pearl-oyster</name>
    <name type="synonym">Pinctada martensii</name>
    <dbReference type="NCBI Taxonomy" id="66713"/>
    <lineage>
        <taxon>Eukaryota</taxon>
        <taxon>Metazoa</taxon>
        <taxon>Spiralia</taxon>
        <taxon>Lophotrochozoa</taxon>
        <taxon>Mollusca</taxon>
        <taxon>Bivalvia</taxon>
        <taxon>Autobranchia</taxon>
        <taxon>Pteriomorphia</taxon>
        <taxon>Pterioida</taxon>
        <taxon>Pterioidea</taxon>
        <taxon>Pteriidae</taxon>
        <taxon>Pinctada</taxon>
    </lineage>
</organism>
<evidence type="ECO:0000259" key="2">
    <source>
        <dbReference type="Pfam" id="PF14838"/>
    </source>
</evidence>
<evidence type="ECO:0000313" key="4">
    <source>
        <dbReference type="Proteomes" id="UP001186944"/>
    </source>
</evidence>
<dbReference type="InterPro" id="IPR029444">
    <property type="entry name" value="INTS5_C"/>
</dbReference>
<dbReference type="InterPro" id="IPR029445">
    <property type="entry name" value="INTS5_N"/>
</dbReference>
<dbReference type="GO" id="GO:0032039">
    <property type="term" value="C:integrator complex"/>
    <property type="evidence" value="ECO:0007669"/>
    <property type="project" value="InterPro"/>
</dbReference>
<dbReference type="AlphaFoldDB" id="A0AA88XUR8"/>